<evidence type="ECO:0000313" key="3">
    <source>
        <dbReference type="Proteomes" id="UP000294564"/>
    </source>
</evidence>
<feature type="coiled-coil region" evidence="1">
    <location>
        <begin position="128"/>
        <end position="189"/>
    </location>
</feature>
<keyword evidence="1" id="KW-0175">Coiled coil</keyword>
<keyword evidence="3" id="KW-1185">Reference proteome</keyword>
<proteinExistence type="predicted"/>
<dbReference type="AlphaFoldDB" id="A0A4R2NLI3"/>
<organism evidence="2 3">
    <name type="scientific">Tenacibaculum skagerrakense</name>
    <dbReference type="NCBI Taxonomy" id="186571"/>
    <lineage>
        <taxon>Bacteria</taxon>
        <taxon>Pseudomonadati</taxon>
        <taxon>Bacteroidota</taxon>
        <taxon>Flavobacteriia</taxon>
        <taxon>Flavobacteriales</taxon>
        <taxon>Flavobacteriaceae</taxon>
        <taxon>Tenacibaculum</taxon>
    </lineage>
</organism>
<accession>A0A4R2NLI3</accession>
<protein>
    <submittedName>
        <fullName evidence="2">Uncharacterized protein</fullName>
    </submittedName>
</protein>
<reference evidence="2 3" key="1">
    <citation type="submission" date="2019-03" db="EMBL/GenBank/DDBJ databases">
        <title>Genomic Encyclopedia of Type Strains, Phase IV (KMG-IV): sequencing the most valuable type-strain genomes for metagenomic binning, comparative biology and taxonomic classification.</title>
        <authorList>
            <person name="Goeker M."/>
        </authorList>
    </citation>
    <scope>NUCLEOTIDE SEQUENCE [LARGE SCALE GENOMIC DNA]</scope>
    <source>
        <strain evidence="2 3">DSM 14836</strain>
    </source>
</reference>
<sequence length="285" mass="32452">MRNELLNILTDHLTASSTHVVKIEKDGSKLVKTGSKRRYAFSLEDIVQKYGSIAHFLEALPEKGFDKQVVFTLQKVYGSATKTTYHLVNRITEDLIVNDMNEQEYIGSAVPMNNNTSNFLGTPELVAKMVEAERSADYKEQVQELKERVKDLRSKNRSLEEKNNSLTLKLDTAKEREELRVERELLKKKSFLETPAFEKTMETLGGMIPKVLEVAGANGVIAQTGLSSPNISQVHKAFIQKLSTMGVSDEQILFFNYLLDNWKEDLIAYTANYIEEKENNYEDTE</sequence>
<dbReference type="Proteomes" id="UP000294564">
    <property type="component" value="Unassembled WGS sequence"/>
</dbReference>
<gene>
    <name evidence="2" type="ORF">EV195_11240</name>
</gene>
<name>A0A4R2NLI3_9FLAO</name>
<comment type="caution">
    <text evidence="2">The sequence shown here is derived from an EMBL/GenBank/DDBJ whole genome shotgun (WGS) entry which is preliminary data.</text>
</comment>
<evidence type="ECO:0000313" key="2">
    <source>
        <dbReference type="EMBL" id="TCP22391.1"/>
    </source>
</evidence>
<evidence type="ECO:0000256" key="1">
    <source>
        <dbReference type="SAM" id="Coils"/>
    </source>
</evidence>
<dbReference type="EMBL" id="SLXM01000012">
    <property type="protein sequence ID" value="TCP22391.1"/>
    <property type="molecule type" value="Genomic_DNA"/>
</dbReference>